<dbReference type="AlphaFoldDB" id="A0A6M8HMZ7"/>
<feature type="domain" description="Prohead serine protease" evidence="4">
    <location>
        <begin position="72"/>
        <end position="178"/>
    </location>
</feature>
<gene>
    <name evidence="5" type="ORF">HN018_06845</name>
</gene>
<evidence type="ECO:0000259" key="4">
    <source>
        <dbReference type="Pfam" id="PF04586"/>
    </source>
</evidence>
<dbReference type="Proteomes" id="UP000500767">
    <property type="component" value="Chromosome"/>
</dbReference>
<keyword evidence="3" id="KW-0378">Hydrolase</keyword>
<protein>
    <submittedName>
        <fullName evidence="5">Peptidase</fullName>
    </submittedName>
</protein>
<sequence length="231" mass="25823">MTLMSPLRLKALVRKGERPTDVTLRKEMISTITQVSDRVLRFVISTPNPDRENDTIALDGWDLINFRRNPVVLWGHEQSCLPVGKATWIEIDDGALKADVEFVPGDWPHIGDKAEAVLRCCQNGFLAATSVGFRPLDYDIANDRDDGEGWCPPMDFKRQELLEFSIVTVPANAEALIEFNDLLAPGPTGLPLADVDADARAAQEAVEKEQRLRVERIRRAHRHTLMLATSA</sequence>
<name>A0A6M8HMZ7_9PROT</name>
<evidence type="ECO:0000256" key="1">
    <source>
        <dbReference type="ARBA" id="ARBA00022612"/>
    </source>
</evidence>
<evidence type="ECO:0000313" key="6">
    <source>
        <dbReference type="Proteomes" id="UP000500767"/>
    </source>
</evidence>
<keyword evidence="1" id="KW-1188">Viral release from host cell</keyword>
<keyword evidence="2" id="KW-0645">Protease</keyword>
<dbReference type="GO" id="GO:0006508">
    <property type="term" value="P:proteolysis"/>
    <property type="evidence" value="ECO:0007669"/>
    <property type="project" value="UniProtKB-KW"/>
</dbReference>
<dbReference type="KEGG" id="lck:HN018_06845"/>
<dbReference type="GO" id="GO:0008233">
    <property type="term" value="F:peptidase activity"/>
    <property type="evidence" value="ECO:0007669"/>
    <property type="project" value="UniProtKB-KW"/>
</dbReference>
<evidence type="ECO:0000256" key="3">
    <source>
        <dbReference type="ARBA" id="ARBA00022801"/>
    </source>
</evidence>
<accession>A0A6M8HMZ7</accession>
<proteinExistence type="predicted"/>
<dbReference type="RefSeq" id="WP_171834780.1">
    <property type="nucleotide sequence ID" value="NZ_CP053708.1"/>
</dbReference>
<dbReference type="InterPro" id="IPR054613">
    <property type="entry name" value="Peptidase_S78_dom"/>
</dbReference>
<reference evidence="5 6" key="1">
    <citation type="journal article" date="2014" name="World J. Microbiol. Biotechnol.">
        <title>Biodiversity and physiological characteristics of Antarctic and Arctic lichens-associated bacteria.</title>
        <authorList>
            <person name="Lee Y.M."/>
            <person name="Kim E.H."/>
            <person name="Lee H.K."/>
            <person name="Hong S.G."/>
        </authorList>
    </citation>
    <scope>NUCLEOTIDE SEQUENCE [LARGE SCALE GENOMIC DNA]</scope>
    <source>
        <strain evidence="5 6">PAMC 26569</strain>
    </source>
</reference>
<evidence type="ECO:0000313" key="5">
    <source>
        <dbReference type="EMBL" id="QKE89793.1"/>
    </source>
</evidence>
<organism evidence="5 6">
    <name type="scientific">Lichenicola cladoniae</name>
    <dbReference type="NCBI Taxonomy" id="1484109"/>
    <lineage>
        <taxon>Bacteria</taxon>
        <taxon>Pseudomonadati</taxon>
        <taxon>Pseudomonadota</taxon>
        <taxon>Alphaproteobacteria</taxon>
        <taxon>Acetobacterales</taxon>
        <taxon>Acetobacteraceae</taxon>
        <taxon>Lichenicola</taxon>
    </lineage>
</organism>
<dbReference type="Pfam" id="PF04586">
    <property type="entry name" value="Peptidase_S78"/>
    <property type="match status" value="1"/>
</dbReference>
<evidence type="ECO:0000256" key="2">
    <source>
        <dbReference type="ARBA" id="ARBA00022670"/>
    </source>
</evidence>
<dbReference type="EMBL" id="CP053708">
    <property type="protein sequence ID" value="QKE89793.1"/>
    <property type="molecule type" value="Genomic_DNA"/>
</dbReference>
<keyword evidence="6" id="KW-1185">Reference proteome</keyword>